<evidence type="ECO:0000256" key="2">
    <source>
        <dbReference type="ARBA" id="ARBA00004496"/>
    </source>
</evidence>
<dbReference type="PROSITE" id="PS00589">
    <property type="entry name" value="PTS_HPR_SER"/>
    <property type="match status" value="1"/>
</dbReference>
<evidence type="ECO:0000313" key="8">
    <source>
        <dbReference type="Proteomes" id="UP000245423"/>
    </source>
</evidence>
<comment type="subcellular location">
    <subcellularLocation>
        <location evidence="2">Cytoplasm</location>
    </subcellularLocation>
</comment>
<evidence type="ECO:0000313" key="7">
    <source>
        <dbReference type="EMBL" id="SHD76290.1"/>
    </source>
</evidence>
<evidence type="ECO:0000256" key="5">
    <source>
        <dbReference type="ARBA" id="ARBA00022683"/>
    </source>
</evidence>
<dbReference type="InterPro" id="IPR002114">
    <property type="entry name" value="PTS_HPr_Ser_P_site"/>
</dbReference>
<dbReference type="InterPro" id="IPR001020">
    <property type="entry name" value="PTS_HPr_His_P_site"/>
</dbReference>
<name>M1Z4J2_9FIRM</name>
<dbReference type="PROSITE" id="PS51350">
    <property type="entry name" value="PTS_HPR_DOM"/>
    <property type="match status" value="1"/>
</dbReference>
<accession>M1Z4J2</accession>
<evidence type="ECO:0000256" key="3">
    <source>
        <dbReference type="ARBA" id="ARBA00020422"/>
    </source>
</evidence>
<evidence type="ECO:0000256" key="1">
    <source>
        <dbReference type="ARBA" id="ARBA00003681"/>
    </source>
</evidence>
<keyword evidence="5" id="KW-0598">Phosphotransferase system</keyword>
<dbReference type="InterPro" id="IPR035895">
    <property type="entry name" value="HPr-like_sf"/>
</dbReference>
<dbReference type="OrthoDB" id="9809047at2"/>
<dbReference type="PANTHER" id="PTHR33705">
    <property type="entry name" value="PHOSPHOCARRIER PROTEIN HPR"/>
    <property type="match status" value="1"/>
</dbReference>
<dbReference type="CDD" id="cd00367">
    <property type="entry name" value="PTS-HPr_like"/>
    <property type="match status" value="1"/>
</dbReference>
<keyword evidence="4" id="KW-0963">Cytoplasm</keyword>
<dbReference type="NCBIfam" id="TIGR01003">
    <property type="entry name" value="PTS_HPr_family"/>
    <property type="match status" value="1"/>
</dbReference>
<proteinExistence type="predicted"/>
<dbReference type="Gene3D" id="3.30.1340.10">
    <property type="entry name" value="HPr-like"/>
    <property type="match status" value="1"/>
</dbReference>
<dbReference type="HOGENOM" id="CLU_136230_2_2_9"/>
<dbReference type="InterPro" id="IPR000032">
    <property type="entry name" value="HPr-like"/>
</dbReference>
<gene>
    <name evidence="7" type="primary">crh</name>
    <name evidence="7" type="ORF">CUESP1_0914</name>
</gene>
<comment type="function">
    <text evidence="1">General (non sugar-specific) component of the phosphoenolpyruvate-dependent sugar phosphotransferase system (sugar PTS). This major carbohydrate active-transport system catalyzes the phosphorylation of incoming sugar substrates concomitantly with their translocation across the cell membrane. The phosphoryl group from phosphoenolpyruvate (PEP) is transferred to the phosphoryl carrier protein HPr by enzyme I. Phospho-HPr then transfers it to the PTS EIIA domain.</text>
</comment>
<dbReference type="PRINTS" id="PR00107">
    <property type="entry name" value="PHOSPHOCPHPR"/>
</dbReference>
<dbReference type="SUPFAM" id="SSF55594">
    <property type="entry name" value="HPr-like"/>
    <property type="match status" value="1"/>
</dbReference>
<evidence type="ECO:0000259" key="6">
    <source>
        <dbReference type="PROSITE" id="PS51350"/>
    </source>
</evidence>
<dbReference type="Proteomes" id="UP000245423">
    <property type="component" value="Chromosome 1"/>
</dbReference>
<dbReference type="EMBL" id="LT669839">
    <property type="protein sequence ID" value="SHD76290.1"/>
    <property type="molecule type" value="Genomic_DNA"/>
</dbReference>
<keyword evidence="8" id="KW-1185">Reference proteome</keyword>
<dbReference type="Pfam" id="PF00381">
    <property type="entry name" value="PTS-HPr"/>
    <property type="match status" value="1"/>
</dbReference>
<dbReference type="GO" id="GO:0005737">
    <property type="term" value="C:cytoplasm"/>
    <property type="evidence" value="ECO:0007669"/>
    <property type="project" value="UniProtKB-SubCell"/>
</dbReference>
<protein>
    <recommendedName>
        <fullName evidence="3">Phosphocarrier protein HPr</fullName>
    </recommendedName>
</protein>
<evidence type="ECO:0000256" key="4">
    <source>
        <dbReference type="ARBA" id="ARBA00022490"/>
    </source>
</evidence>
<feature type="domain" description="HPr" evidence="6">
    <location>
        <begin position="1"/>
        <end position="87"/>
    </location>
</feature>
<dbReference type="PANTHER" id="PTHR33705:SF2">
    <property type="entry name" value="PHOSPHOCARRIER PROTEIN NPR"/>
    <property type="match status" value="1"/>
</dbReference>
<reference evidence="7 8" key="1">
    <citation type="submission" date="2016-11" db="EMBL/GenBank/DDBJ databases">
        <authorList>
            <person name="Manzoor S."/>
        </authorList>
    </citation>
    <scope>NUCLEOTIDE SEQUENCE [LARGE SCALE GENOMIC DNA]</scope>
    <source>
        <strain evidence="7">Clostridium ultunense strain Esp</strain>
    </source>
</reference>
<organism evidence="7 8">
    <name type="scientific">[Clostridium] ultunense Esp</name>
    <dbReference type="NCBI Taxonomy" id="1288971"/>
    <lineage>
        <taxon>Bacteria</taxon>
        <taxon>Bacillati</taxon>
        <taxon>Bacillota</taxon>
        <taxon>Tissierellia</taxon>
        <taxon>Tissierellales</taxon>
        <taxon>Tepidimicrobiaceae</taxon>
        <taxon>Schnuerera</taxon>
    </lineage>
</organism>
<dbReference type="InterPro" id="IPR050399">
    <property type="entry name" value="HPr"/>
</dbReference>
<dbReference type="RefSeq" id="WP_005582585.1">
    <property type="nucleotide sequence ID" value="NZ_LT669839.1"/>
</dbReference>
<dbReference type="AlphaFoldDB" id="M1Z4J2"/>
<dbReference type="GO" id="GO:0009401">
    <property type="term" value="P:phosphoenolpyruvate-dependent sugar phosphotransferase system"/>
    <property type="evidence" value="ECO:0007669"/>
    <property type="project" value="UniProtKB-KW"/>
</dbReference>
<sequence length="87" mass="9433">MYKEKVTLKNETGLHARPASLFVKEAARFTSGITVIKDDKEYNAKSIMGILSMGAGKGDTILIQAEGSDAEEAVKALVKLVDDNFNE</sequence>
<dbReference type="PROSITE" id="PS00369">
    <property type="entry name" value="PTS_HPR_HIS"/>
    <property type="match status" value="1"/>
</dbReference>